<organism evidence="1 2">
    <name type="scientific">Vaccinium darrowii</name>
    <dbReference type="NCBI Taxonomy" id="229202"/>
    <lineage>
        <taxon>Eukaryota</taxon>
        <taxon>Viridiplantae</taxon>
        <taxon>Streptophyta</taxon>
        <taxon>Embryophyta</taxon>
        <taxon>Tracheophyta</taxon>
        <taxon>Spermatophyta</taxon>
        <taxon>Magnoliopsida</taxon>
        <taxon>eudicotyledons</taxon>
        <taxon>Gunneridae</taxon>
        <taxon>Pentapetalae</taxon>
        <taxon>asterids</taxon>
        <taxon>Ericales</taxon>
        <taxon>Ericaceae</taxon>
        <taxon>Vaccinioideae</taxon>
        <taxon>Vaccinieae</taxon>
        <taxon>Vaccinium</taxon>
    </lineage>
</organism>
<keyword evidence="2" id="KW-1185">Reference proteome</keyword>
<name>A0ACB7ZKG2_9ERIC</name>
<accession>A0ACB7ZKG2</accession>
<dbReference type="Proteomes" id="UP000828048">
    <property type="component" value="Chromosome 9"/>
</dbReference>
<sequence>MDYYDDYLNGPYLYPLPWVGLYIAVASLICSVAMAGDVVHGFRWKVLWFPCKFFTVNAASLTLLAVATKLTVDLTTAMLGRTDRMSKLSSTIFVTIVMGNFLTSFASMDSNAILINIAALGILVITIFVDGIIQIPTSGIDTSVIAEEGFVLLSMLFLFVTLSFSALTVPTTKKHLELKYGELHKIVSNGGTLEETAKLTNQKLKEVVKIYWVMAVTSSPQFVMARSVTSATSGIICLLTVGTLIESMVRIDLVPSDSAPLSSSAYMWSAAMILWIQFIGVLVGSVAPIFRWFTAINLNRRNVLSNWHLNTLILVENYWIQRFVEWKERPLALGNRGMKCKKLIQNVKNLVMNLCIGVQFGIVVVSKVAQFISIIILILPFSACYNYYKRLNENRRSKTKVANENPTSESGRSPTNHTRSERETLDAELDLSDYVLQLEGEVKLPTRILKNICDEVNQVIQMATHRKPKNLTELLRKSSNNFKGVVDFDSSQVPHCWALPVVTLTSIATALPNIACHRVEQLKSSVSEGLSYIDIVEKSLSSKGDDLLDIKHAVDVTWGRIELYGKWLNEDLKLALTRNSSNSS</sequence>
<protein>
    <submittedName>
        <fullName evidence="1">Uncharacterized protein</fullName>
    </submittedName>
</protein>
<dbReference type="EMBL" id="CM037159">
    <property type="protein sequence ID" value="KAH7866458.1"/>
    <property type="molecule type" value="Genomic_DNA"/>
</dbReference>
<comment type="caution">
    <text evidence="1">The sequence shown here is derived from an EMBL/GenBank/DDBJ whole genome shotgun (WGS) entry which is preliminary data.</text>
</comment>
<gene>
    <name evidence="1" type="ORF">Vadar_020651</name>
</gene>
<reference evidence="1 2" key="1">
    <citation type="journal article" date="2021" name="Hortic Res">
        <title>High-quality reference genome and annotation aids understanding of berry development for evergreen blueberry (Vaccinium darrowii).</title>
        <authorList>
            <person name="Yu J."/>
            <person name="Hulse-Kemp A.M."/>
            <person name="Babiker E."/>
            <person name="Staton M."/>
        </authorList>
    </citation>
    <scope>NUCLEOTIDE SEQUENCE [LARGE SCALE GENOMIC DNA]</scope>
    <source>
        <strain evidence="2">cv. NJ 8807/NJ 8810</strain>
        <tissue evidence="1">Young leaf</tissue>
    </source>
</reference>
<evidence type="ECO:0000313" key="1">
    <source>
        <dbReference type="EMBL" id="KAH7866458.1"/>
    </source>
</evidence>
<proteinExistence type="predicted"/>
<evidence type="ECO:0000313" key="2">
    <source>
        <dbReference type="Proteomes" id="UP000828048"/>
    </source>
</evidence>